<comment type="similarity">
    <text evidence="1 4">Belongs to the GMC oxidoreductase family.</text>
</comment>
<dbReference type="GO" id="GO:0050660">
    <property type="term" value="F:flavin adenine dinucleotide binding"/>
    <property type="evidence" value="ECO:0007669"/>
    <property type="project" value="InterPro"/>
</dbReference>
<feature type="binding site" evidence="3">
    <location>
        <position position="114"/>
    </location>
    <ligand>
        <name>FAD</name>
        <dbReference type="ChEBI" id="CHEBI:57692"/>
    </ligand>
</feature>
<dbReference type="PROSITE" id="PS00623">
    <property type="entry name" value="GMC_OXRED_1"/>
    <property type="match status" value="1"/>
</dbReference>
<feature type="domain" description="Glucose-methanol-choline oxidoreductase N-terminal" evidence="6">
    <location>
        <begin position="112"/>
        <end position="135"/>
    </location>
</feature>
<dbReference type="PROSITE" id="PS00624">
    <property type="entry name" value="GMC_OXRED_2"/>
    <property type="match status" value="1"/>
</dbReference>
<dbReference type="PIRSF" id="PIRSF000137">
    <property type="entry name" value="Alcohol_oxidase"/>
    <property type="match status" value="1"/>
</dbReference>
<keyword evidence="5" id="KW-0732">Signal</keyword>
<dbReference type="GO" id="GO:0044550">
    <property type="term" value="P:secondary metabolite biosynthetic process"/>
    <property type="evidence" value="ECO:0007669"/>
    <property type="project" value="TreeGrafter"/>
</dbReference>
<comment type="cofactor">
    <cofactor evidence="3">
        <name>FAD</name>
        <dbReference type="ChEBI" id="CHEBI:57692"/>
    </cofactor>
</comment>
<dbReference type="SUPFAM" id="SSF51905">
    <property type="entry name" value="FAD/NAD(P)-binding domain"/>
    <property type="match status" value="1"/>
</dbReference>
<evidence type="ECO:0000313" key="8">
    <source>
        <dbReference type="EMBL" id="KAJ4408351.1"/>
    </source>
</evidence>
<dbReference type="InterPro" id="IPR007867">
    <property type="entry name" value="GMC_OxRtase_C"/>
</dbReference>
<dbReference type="EMBL" id="JAPEVA010000016">
    <property type="protein sequence ID" value="KAJ4408351.1"/>
    <property type="molecule type" value="Genomic_DNA"/>
</dbReference>
<name>A0A9W8ZIU5_9PLEO</name>
<evidence type="ECO:0000256" key="2">
    <source>
        <dbReference type="PIRSR" id="PIRSR000137-1"/>
    </source>
</evidence>
<reference evidence="8" key="1">
    <citation type="submission" date="2022-10" db="EMBL/GenBank/DDBJ databases">
        <title>Tapping the CABI collections for fungal endophytes: first genome assemblies for Collariella, Neodidymelliopsis, Ascochyta clinopodiicola, Didymella pomorum, Didymosphaeria variabile, Neocosmospora piperis and Neocucurbitaria cava.</title>
        <authorList>
            <person name="Hill R."/>
        </authorList>
    </citation>
    <scope>NUCLEOTIDE SEQUENCE</scope>
    <source>
        <strain evidence="8">IMI 355091</strain>
    </source>
</reference>
<dbReference type="Gene3D" id="3.30.560.10">
    <property type="entry name" value="Glucose Oxidase, domain 3"/>
    <property type="match status" value="1"/>
</dbReference>
<evidence type="ECO:0000256" key="3">
    <source>
        <dbReference type="PIRSR" id="PIRSR000137-2"/>
    </source>
</evidence>
<feature type="chain" id="PRO_5040928391" description="Glucose-methanol-choline oxidoreductase N-terminal domain-containing protein" evidence="5">
    <location>
        <begin position="21"/>
        <end position="615"/>
    </location>
</feature>
<protein>
    <recommendedName>
        <fullName evidence="6 7">Glucose-methanol-choline oxidoreductase N-terminal domain-containing protein</fullName>
    </recommendedName>
</protein>
<keyword evidence="3 4" id="KW-0274">FAD</keyword>
<feature type="domain" description="Glucose-methanol-choline oxidoreductase N-terminal" evidence="7">
    <location>
        <begin position="299"/>
        <end position="313"/>
    </location>
</feature>
<dbReference type="InterPro" id="IPR000172">
    <property type="entry name" value="GMC_OxRdtase_N"/>
</dbReference>
<dbReference type="PANTHER" id="PTHR11552:SF115">
    <property type="entry name" value="DEHYDROGENASE XPTC-RELATED"/>
    <property type="match status" value="1"/>
</dbReference>
<sequence length="615" mass="65845">MAPSLKSLVAFAAALPFVVAITAVRRDDISSVKDETYDYVIVGGGLTGLVVANRLSEDKSRSVLVLETGAITEDINTIIPTLGNNINSAKQYSVESAPDKELENMSFGVLIGKVVGGGSVINGMAFDRASAADYNAWEQLGNPGWGFNGLLPYFKKSTTFTPPTLTGPEFNITCDASYYGTSGPLQASFPNFEYPDVKTIWEAYRSEGYTSPREHAAGEAVGMLWIPTSLDPKTQTRSDARRAYYDSVKSRGNLKLITGVSATEILFDGLTAKGVSFTNLADSTSSKAYAKCEVIMAAGSIFTPHILQLSGVGPADVLKAAGIKVKKDLAAVGANLQDHPNANMMFSTSNLSTPNPLFSTDPEQNTTAWAQYYANRTGPVCQSHGSSLAFLPLQNITSNWKTIVSTIKGQKTSDYLPAAYKNNAKLLAGYEAAKKITADLLSSTKAAAAEFPMNAFGLAIAAIQRPLSRGYVALDPKNPKGNPIVQFNTFQNPADRTMLLEAVKWTRRHWQSPVLARFSPVEVTPGVAAQTDDEIIHDLLDQGALTATFAHQSGTCSMLPEKYGGCVSSDLTVHGTKKLSIVDASIIPLIPATHLQATMYAVAEKAADLIKARNK</sequence>
<evidence type="ECO:0000256" key="4">
    <source>
        <dbReference type="RuleBase" id="RU003968"/>
    </source>
</evidence>
<evidence type="ECO:0000256" key="1">
    <source>
        <dbReference type="ARBA" id="ARBA00010790"/>
    </source>
</evidence>
<dbReference type="Pfam" id="PF00732">
    <property type="entry name" value="GMC_oxred_N"/>
    <property type="match status" value="1"/>
</dbReference>
<dbReference type="PANTHER" id="PTHR11552">
    <property type="entry name" value="GLUCOSE-METHANOL-CHOLINE GMC OXIDOREDUCTASE"/>
    <property type="match status" value="1"/>
</dbReference>
<dbReference type="Gene3D" id="3.50.50.60">
    <property type="entry name" value="FAD/NAD(P)-binding domain"/>
    <property type="match status" value="1"/>
</dbReference>
<dbReference type="InterPro" id="IPR036188">
    <property type="entry name" value="FAD/NAD-bd_sf"/>
</dbReference>
<dbReference type="OrthoDB" id="269227at2759"/>
<feature type="signal peptide" evidence="5">
    <location>
        <begin position="1"/>
        <end position="20"/>
    </location>
</feature>
<dbReference type="Pfam" id="PF05199">
    <property type="entry name" value="GMC_oxred_C"/>
    <property type="match status" value="1"/>
</dbReference>
<comment type="caution">
    <text evidence="8">The sequence shown here is derived from an EMBL/GenBank/DDBJ whole genome shotgun (WGS) entry which is preliminary data.</text>
</comment>
<organism evidence="8 9">
    <name type="scientific">Didymella pomorum</name>
    <dbReference type="NCBI Taxonomy" id="749634"/>
    <lineage>
        <taxon>Eukaryota</taxon>
        <taxon>Fungi</taxon>
        <taxon>Dikarya</taxon>
        <taxon>Ascomycota</taxon>
        <taxon>Pezizomycotina</taxon>
        <taxon>Dothideomycetes</taxon>
        <taxon>Pleosporomycetidae</taxon>
        <taxon>Pleosporales</taxon>
        <taxon>Pleosporineae</taxon>
        <taxon>Didymellaceae</taxon>
        <taxon>Didymella</taxon>
    </lineage>
</organism>
<feature type="active site" description="Proton acceptor" evidence="2">
    <location>
        <position position="594"/>
    </location>
</feature>
<dbReference type="InterPro" id="IPR012132">
    <property type="entry name" value="GMC_OxRdtase"/>
</dbReference>
<evidence type="ECO:0000256" key="5">
    <source>
        <dbReference type="SAM" id="SignalP"/>
    </source>
</evidence>
<accession>A0A9W8ZIU5</accession>
<dbReference type="SUPFAM" id="SSF54373">
    <property type="entry name" value="FAD-linked reductases, C-terminal domain"/>
    <property type="match status" value="1"/>
</dbReference>
<evidence type="ECO:0000259" key="7">
    <source>
        <dbReference type="PROSITE" id="PS00624"/>
    </source>
</evidence>
<dbReference type="AlphaFoldDB" id="A0A9W8ZIU5"/>
<evidence type="ECO:0000313" key="9">
    <source>
        <dbReference type="Proteomes" id="UP001140510"/>
    </source>
</evidence>
<keyword evidence="9" id="KW-1185">Reference proteome</keyword>
<gene>
    <name evidence="8" type="ORF">N0V91_003355</name>
</gene>
<evidence type="ECO:0000259" key="6">
    <source>
        <dbReference type="PROSITE" id="PS00623"/>
    </source>
</evidence>
<proteinExistence type="inferred from homology"/>
<dbReference type="Proteomes" id="UP001140510">
    <property type="component" value="Unassembled WGS sequence"/>
</dbReference>
<feature type="active site" description="Proton donor" evidence="2">
    <location>
        <position position="551"/>
    </location>
</feature>
<keyword evidence="4" id="KW-0285">Flavoprotein</keyword>
<dbReference type="GO" id="GO:0016614">
    <property type="term" value="F:oxidoreductase activity, acting on CH-OH group of donors"/>
    <property type="evidence" value="ECO:0007669"/>
    <property type="project" value="InterPro"/>
</dbReference>